<evidence type="ECO:0000256" key="3">
    <source>
        <dbReference type="PROSITE-ProRule" id="PRU00169"/>
    </source>
</evidence>
<feature type="region of interest" description="Disordered" evidence="4">
    <location>
        <begin position="168"/>
        <end position="207"/>
    </location>
</feature>
<evidence type="ECO:0000259" key="5">
    <source>
        <dbReference type="PROSITE" id="PS50110"/>
    </source>
</evidence>
<dbReference type="SMART" id="SM00448">
    <property type="entry name" value="REC"/>
    <property type="match status" value="1"/>
</dbReference>
<evidence type="ECO:0000256" key="1">
    <source>
        <dbReference type="ARBA" id="ARBA00022553"/>
    </source>
</evidence>
<dbReference type="GO" id="GO:0000160">
    <property type="term" value="P:phosphorelay signal transduction system"/>
    <property type="evidence" value="ECO:0007669"/>
    <property type="project" value="UniProtKB-KW"/>
</dbReference>
<comment type="caution">
    <text evidence="6">The sequence shown here is derived from an EMBL/GenBank/DDBJ whole genome shotgun (WGS) entry which is preliminary data.</text>
</comment>
<keyword evidence="2" id="KW-0902">Two-component regulatory system</keyword>
<dbReference type="CDD" id="cd17546">
    <property type="entry name" value="REC_hyHK_CKI1_RcsC-like"/>
    <property type="match status" value="1"/>
</dbReference>
<dbReference type="Proteomes" id="UP000739538">
    <property type="component" value="Unassembled WGS sequence"/>
</dbReference>
<dbReference type="Gene3D" id="3.40.50.2300">
    <property type="match status" value="1"/>
</dbReference>
<feature type="domain" description="Response regulatory" evidence="5">
    <location>
        <begin position="48"/>
        <end position="164"/>
    </location>
</feature>
<accession>A0A956NL72</accession>
<evidence type="ECO:0000313" key="6">
    <source>
        <dbReference type="EMBL" id="MCA9759843.1"/>
    </source>
</evidence>
<gene>
    <name evidence="6" type="ORF">KDA27_28860</name>
</gene>
<keyword evidence="1 3" id="KW-0597">Phosphoprotein</keyword>
<dbReference type="Pfam" id="PF00072">
    <property type="entry name" value="Response_reg"/>
    <property type="match status" value="1"/>
</dbReference>
<dbReference type="SUPFAM" id="SSF52172">
    <property type="entry name" value="CheY-like"/>
    <property type="match status" value="1"/>
</dbReference>
<name>A0A956NL72_UNCEI</name>
<dbReference type="InterPro" id="IPR011006">
    <property type="entry name" value="CheY-like_superfamily"/>
</dbReference>
<reference evidence="6" key="2">
    <citation type="journal article" date="2021" name="Microbiome">
        <title>Successional dynamics and alternative stable states in a saline activated sludge microbial community over 9 years.</title>
        <authorList>
            <person name="Wang Y."/>
            <person name="Ye J."/>
            <person name="Ju F."/>
            <person name="Liu L."/>
            <person name="Boyd J.A."/>
            <person name="Deng Y."/>
            <person name="Parks D.H."/>
            <person name="Jiang X."/>
            <person name="Yin X."/>
            <person name="Woodcroft B.J."/>
            <person name="Tyson G.W."/>
            <person name="Hugenholtz P."/>
            <person name="Polz M.F."/>
            <person name="Zhang T."/>
        </authorList>
    </citation>
    <scope>NUCLEOTIDE SEQUENCE</scope>
    <source>
        <strain evidence="6">HKST-UBA02</strain>
    </source>
</reference>
<dbReference type="InterPro" id="IPR001789">
    <property type="entry name" value="Sig_transdc_resp-reg_receiver"/>
</dbReference>
<feature type="modified residue" description="4-aspartylphosphate" evidence="3">
    <location>
        <position position="97"/>
    </location>
</feature>
<organism evidence="6 7">
    <name type="scientific">Eiseniibacteriota bacterium</name>
    <dbReference type="NCBI Taxonomy" id="2212470"/>
    <lineage>
        <taxon>Bacteria</taxon>
        <taxon>Candidatus Eiseniibacteriota</taxon>
    </lineage>
</organism>
<evidence type="ECO:0000256" key="2">
    <source>
        <dbReference type="ARBA" id="ARBA00023012"/>
    </source>
</evidence>
<dbReference type="PANTHER" id="PTHR45339">
    <property type="entry name" value="HYBRID SIGNAL TRANSDUCTION HISTIDINE KINASE J"/>
    <property type="match status" value="1"/>
</dbReference>
<reference evidence="6" key="1">
    <citation type="submission" date="2020-04" db="EMBL/GenBank/DDBJ databases">
        <authorList>
            <person name="Zhang T."/>
        </authorList>
    </citation>
    <scope>NUCLEOTIDE SEQUENCE</scope>
    <source>
        <strain evidence="6">HKST-UBA02</strain>
    </source>
</reference>
<proteinExistence type="predicted"/>
<sequence length="207" mass="22155">MLLSKPVMRSTLVDVIDAAFGAATPRRGTHQGMRGPHAEALKQLRGCRVLLAEDNEVNRELAVELLHRVGMHVEIATNGAEALAKLEEGRFDVVLMDCQMPVMDGYQAARSIRADARWADLPVIAVTANAMVGDVAKTSAAGMNDHIAKPIDPDHLYGVLAKWLRGSRGDAPVPTSPTAPGRDAEHRRGLPPGRHVDTAQGLARIGG</sequence>
<dbReference type="PANTHER" id="PTHR45339:SF1">
    <property type="entry name" value="HYBRID SIGNAL TRANSDUCTION HISTIDINE KINASE J"/>
    <property type="match status" value="1"/>
</dbReference>
<evidence type="ECO:0000256" key="4">
    <source>
        <dbReference type="SAM" id="MobiDB-lite"/>
    </source>
</evidence>
<protein>
    <submittedName>
        <fullName evidence="6">Response regulator</fullName>
    </submittedName>
</protein>
<evidence type="ECO:0000313" key="7">
    <source>
        <dbReference type="Proteomes" id="UP000739538"/>
    </source>
</evidence>
<feature type="non-terminal residue" evidence="6">
    <location>
        <position position="207"/>
    </location>
</feature>
<dbReference type="EMBL" id="JAGQHS010000544">
    <property type="protein sequence ID" value="MCA9759843.1"/>
    <property type="molecule type" value="Genomic_DNA"/>
</dbReference>
<dbReference type="PROSITE" id="PS50110">
    <property type="entry name" value="RESPONSE_REGULATORY"/>
    <property type="match status" value="1"/>
</dbReference>
<dbReference type="AlphaFoldDB" id="A0A956NL72"/>